<reference evidence="2" key="2">
    <citation type="submission" date="2015-08" db="UniProtKB">
        <authorList>
            <consortium name="WormBaseParasite"/>
        </authorList>
    </citation>
    <scope>IDENTIFICATION</scope>
</reference>
<dbReference type="WBParaSite" id="SVE_0760900.1">
    <property type="protein sequence ID" value="SVE_0760900.1"/>
    <property type="gene ID" value="SVE_0760900"/>
</dbReference>
<evidence type="ECO:0000313" key="2">
    <source>
        <dbReference type="WBParaSite" id="SVE_0760900.1"/>
    </source>
</evidence>
<dbReference type="Proteomes" id="UP000035680">
    <property type="component" value="Unassembled WGS sequence"/>
</dbReference>
<keyword evidence="1" id="KW-1185">Reference proteome</keyword>
<name>A0A0K0FFG6_STRVS</name>
<dbReference type="AlphaFoldDB" id="A0A0K0FFG6"/>
<protein>
    <submittedName>
        <fullName evidence="2">Uncharacterized protein</fullName>
    </submittedName>
</protein>
<organism evidence="1 2">
    <name type="scientific">Strongyloides venezuelensis</name>
    <name type="common">Threadworm</name>
    <dbReference type="NCBI Taxonomy" id="75913"/>
    <lineage>
        <taxon>Eukaryota</taxon>
        <taxon>Metazoa</taxon>
        <taxon>Ecdysozoa</taxon>
        <taxon>Nematoda</taxon>
        <taxon>Chromadorea</taxon>
        <taxon>Rhabditida</taxon>
        <taxon>Tylenchina</taxon>
        <taxon>Panagrolaimomorpha</taxon>
        <taxon>Strongyloidoidea</taxon>
        <taxon>Strongyloididae</taxon>
        <taxon>Strongyloides</taxon>
    </lineage>
</organism>
<evidence type="ECO:0000313" key="1">
    <source>
        <dbReference type="Proteomes" id="UP000035680"/>
    </source>
</evidence>
<accession>A0A0K0FFG6</accession>
<reference evidence="1" key="1">
    <citation type="submission" date="2014-07" db="EMBL/GenBank/DDBJ databases">
        <authorList>
            <person name="Martin A.A"/>
            <person name="De Silva N."/>
        </authorList>
    </citation>
    <scope>NUCLEOTIDE SEQUENCE</scope>
</reference>
<sequence length="111" mass="12709">MCIVKSLTKAALVHFILEQKLPIIFTVKIRKEIETLFDTIIFILNPDATTFARNYSLATNDLLISTNQFIVNFTNPKDEYFLDQDMSATAPTVPQTITETPAYKKKWSFNS</sequence>
<proteinExistence type="predicted"/>